<keyword evidence="1" id="KW-0175">Coiled coil</keyword>
<evidence type="ECO:0000256" key="1">
    <source>
        <dbReference type="SAM" id="Coils"/>
    </source>
</evidence>
<gene>
    <name evidence="2" type="ORF">HHI36_007447</name>
</gene>
<dbReference type="EMBL" id="JABFTP020000021">
    <property type="protein sequence ID" value="KAL3268329.1"/>
    <property type="molecule type" value="Genomic_DNA"/>
</dbReference>
<evidence type="ECO:0000313" key="3">
    <source>
        <dbReference type="Proteomes" id="UP001516400"/>
    </source>
</evidence>
<evidence type="ECO:0000313" key="2">
    <source>
        <dbReference type="EMBL" id="KAL3268329.1"/>
    </source>
</evidence>
<protein>
    <submittedName>
        <fullName evidence="2">Uncharacterized protein</fullName>
    </submittedName>
</protein>
<reference evidence="2 3" key="1">
    <citation type="journal article" date="2021" name="BMC Biol.">
        <title>Horizontally acquired antibacterial genes associated with adaptive radiation of ladybird beetles.</title>
        <authorList>
            <person name="Li H.S."/>
            <person name="Tang X.F."/>
            <person name="Huang Y.H."/>
            <person name="Xu Z.Y."/>
            <person name="Chen M.L."/>
            <person name="Du X.Y."/>
            <person name="Qiu B.Y."/>
            <person name="Chen P.T."/>
            <person name="Zhang W."/>
            <person name="Slipinski A."/>
            <person name="Escalona H.E."/>
            <person name="Waterhouse R.M."/>
            <person name="Zwick A."/>
            <person name="Pang H."/>
        </authorList>
    </citation>
    <scope>NUCLEOTIDE SEQUENCE [LARGE SCALE GENOMIC DNA]</scope>
    <source>
        <strain evidence="2">SYSU2018</strain>
    </source>
</reference>
<keyword evidence="3" id="KW-1185">Reference proteome</keyword>
<feature type="coiled-coil region" evidence="1">
    <location>
        <begin position="5"/>
        <end position="46"/>
    </location>
</feature>
<dbReference type="Proteomes" id="UP001516400">
    <property type="component" value="Unassembled WGS sequence"/>
</dbReference>
<name>A0ABD2MPJ0_9CUCU</name>
<organism evidence="2 3">
    <name type="scientific">Cryptolaemus montrouzieri</name>
    <dbReference type="NCBI Taxonomy" id="559131"/>
    <lineage>
        <taxon>Eukaryota</taxon>
        <taxon>Metazoa</taxon>
        <taxon>Ecdysozoa</taxon>
        <taxon>Arthropoda</taxon>
        <taxon>Hexapoda</taxon>
        <taxon>Insecta</taxon>
        <taxon>Pterygota</taxon>
        <taxon>Neoptera</taxon>
        <taxon>Endopterygota</taxon>
        <taxon>Coleoptera</taxon>
        <taxon>Polyphaga</taxon>
        <taxon>Cucujiformia</taxon>
        <taxon>Coccinelloidea</taxon>
        <taxon>Coccinellidae</taxon>
        <taxon>Scymninae</taxon>
        <taxon>Scymnini</taxon>
        <taxon>Cryptolaemus</taxon>
    </lineage>
</organism>
<dbReference type="AlphaFoldDB" id="A0ABD2MPJ0"/>
<accession>A0ABD2MPJ0</accession>
<proteinExistence type="predicted"/>
<sequence>MSNSFDELQKENKEIKRRLEEESRDLHNAKKRISELERKIDSIVEEKLEKNIVIMKVPKQEQEKTEEMVSSIIGHIGVSIATLDFKARHISQAANSPILLELNDRNTRNLILKKQKEAGVLKMENCGCSGKNIVYFNEDLTGGYSYRQGRLRWNANISSRGVRKVPGCDGLTAEFLKEVAQIISESLCYVINEIIETAECPPQFKLVVVRHLYKGGVRTEFSN</sequence>
<comment type="caution">
    <text evidence="2">The sequence shown here is derived from an EMBL/GenBank/DDBJ whole genome shotgun (WGS) entry which is preliminary data.</text>
</comment>